<feature type="region of interest" description="Disordered" evidence="6">
    <location>
        <begin position="259"/>
        <end position="291"/>
    </location>
</feature>
<keyword evidence="8" id="KW-1185">Reference proteome</keyword>
<evidence type="ECO:0000313" key="8">
    <source>
        <dbReference type="Proteomes" id="UP000728032"/>
    </source>
</evidence>
<evidence type="ECO:0000256" key="4">
    <source>
        <dbReference type="ARBA" id="ARBA00023242"/>
    </source>
</evidence>
<dbReference type="EMBL" id="CAJPVJ010001853">
    <property type="protein sequence ID" value="CAG2165406.1"/>
    <property type="molecule type" value="Genomic_DNA"/>
</dbReference>
<comment type="subcellular location">
    <subcellularLocation>
        <location evidence="1 5">Nucleus</location>
    </subcellularLocation>
</comment>
<evidence type="ECO:0000256" key="5">
    <source>
        <dbReference type="RuleBase" id="RU364132"/>
    </source>
</evidence>
<dbReference type="EMBL" id="OC916678">
    <property type="protein sequence ID" value="CAD7644944.1"/>
    <property type="molecule type" value="Genomic_DNA"/>
</dbReference>
<comment type="function">
    <text evidence="5">Involved in ribosomal large subunit assembly.</text>
</comment>
<dbReference type="OrthoDB" id="28455at2759"/>
<name>A0A7R9LNI1_9ACAR</name>
<evidence type="ECO:0000256" key="6">
    <source>
        <dbReference type="SAM" id="MobiDB-lite"/>
    </source>
</evidence>
<feature type="compositionally biased region" description="Polar residues" evidence="6">
    <location>
        <begin position="347"/>
        <end position="363"/>
    </location>
</feature>
<accession>A0A7R9LNI1</accession>
<dbReference type="GO" id="GO:0005634">
    <property type="term" value="C:nucleus"/>
    <property type="evidence" value="ECO:0007669"/>
    <property type="project" value="UniProtKB-SubCell"/>
</dbReference>
<comment type="similarity">
    <text evidence="2 5">Belongs to the RRS1 family.</text>
</comment>
<dbReference type="GO" id="GO:0042254">
    <property type="term" value="P:ribosome biogenesis"/>
    <property type="evidence" value="ECO:0007669"/>
    <property type="project" value="UniProtKB-KW"/>
</dbReference>
<keyword evidence="3 5" id="KW-0690">Ribosome biogenesis</keyword>
<organism evidence="7">
    <name type="scientific">Oppiella nova</name>
    <dbReference type="NCBI Taxonomy" id="334625"/>
    <lineage>
        <taxon>Eukaryota</taxon>
        <taxon>Metazoa</taxon>
        <taxon>Ecdysozoa</taxon>
        <taxon>Arthropoda</taxon>
        <taxon>Chelicerata</taxon>
        <taxon>Arachnida</taxon>
        <taxon>Acari</taxon>
        <taxon>Acariformes</taxon>
        <taxon>Sarcoptiformes</taxon>
        <taxon>Oribatida</taxon>
        <taxon>Brachypylina</taxon>
        <taxon>Oppioidea</taxon>
        <taxon>Oppiidae</taxon>
        <taxon>Oppiella</taxon>
    </lineage>
</organism>
<reference evidence="7" key="1">
    <citation type="submission" date="2020-11" db="EMBL/GenBank/DDBJ databases">
        <authorList>
            <person name="Tran Van P."/>
        </authorList>
    </citation>
    <scope>NUCLEOTIDE SEQUENCE</scope>
</reference>
<dbReference type="AlphaFoldDB" id="A0A7R9LNI1"/>
<dbReference type="InterPro" id="IPR007023">
    <property type="entry name" value="Ribosom_reg"/>
</dbReference>
<gene>
    <name evidence="7" type="ORF">ONB1V03_LOCUS4948</name>
</gene>
<proteinExistence type="inferred from homology"/>
<feature type="compositionally biased region" description="Basic and acidic residues" evidence="6">
    <location>
        <begin position="260"/>
        <end position="270"/>
    </location>
</feature>
<feature type="region of interest" description="Disordered" evidence="6">
    <location>
        <begin position="310"/>
        <end position="381"/>
    </location>
</feature>
<evidence type="ECO:0000256" key="3">
    <source>
        <dbReference type="ARBA" id="ARBA00022517"/>
    </source>
</evidence>
<evidence type="ECO:0000256" key="2">
    <source>
        <dbReference type="ARBA" id="ARBA00010077"/>
    </source>
</evidence>
<sequence>MDTNFVEELLQKVSEDEEKANRSVRVDKQIDLTFDLRHLVSEDEEKANRSVRVDKQIDLTFDLRHLVAFDTNPLNGKELRSNKEQYLQDLARDNCQLIINELWQLETKRVDDTVVAQLPPHQYLLPRSKPIPKPKAPTKWETYAKQKGIQKTKKDKLIWDEVSGEWKPRFGFRGINQNKDWVIEVPNNSDPNVNYFEKRSEDKKERIAKNEFQRLRNIGRSQKLKIAGNSGVMPHTNQSQEQLKRASVLAKDSTASVGRFAEKLSEEKAPKNSGKRRQFEPNLGDMSQENDKNMKIIDNIINKKPKLDIDKAIEPKVKNRISSKRSKPDFRGKSGQKFDKKRRNPTNDRNQNRSHNSKQNQSKAPPKKSNKFGANGRPRKK</sequence>
<feature type="compositionally biased region" description="Basic and acidic residues" evidence="6">
    <location>
        <begin position="326"/>
        <end position="338"/>
    </location>
</feature>
<dbReference type="Pfam" id="PF04939">
    <property type="entry name" value="RRS1"/>
    <property type="match status" value="1"/>
</dbReference>
<evidence type="ECO:0000256" key="1">
    <source>
        <dbReference type="ARBA" id="ARBA00004123"/>
    </source>
</evidence>
<keyword evidence="4 5" id="KW-0539">Nucleus</keyword>
<dbReference type="Proteomes" id="UP000728032">
    <property type="component" value="Unassembled WGS sequence"/>
</dbReference>
<evidence type="ECO:0000313" key="7">
    <source>
        <dbReference type="EMBL" id="CAD7644944.1"/>
    </source>
</evidence>
<protein>
    <recommendedName>
        <fullName evidence="5">Ribosome biogenesis regulatory protein</fullName>
    </recommendedName>
</protein>